<evidence type="ECO:0000313" key="2">
    <source>
        <dbReference type="EMBL" id="MEQ2163063.1"/>
    </source>
</evidence>
<evidence type="ECO:0000256" key="1">
    <source>
        <dbReference type="SAM" id="MobiDB-lite"/>
    </source>
</evidence>
<proteinExistence type="predicted"/>
<feature type="region of interest" description="Disordered" evidence="1">
    <location>
        <begin position="127"/>
        <end position="156"/>
    </location>
</feature>
<protein>
    <submittedName>
        <fullName evidence="2">Uncharacterized protein</fullName>
    </submittedName>
</protein>
<accession>A0ABV0MXC8</accession>
<organism evidence="2 3">
    <name type="scientific">Goodea atripinnis</name>
    <dbReference type="NCBI Taxonomy" id="208336"/>
    <lineage>
        <taxon>Eukaryota</taxon>
        <taxon>Metazoa</taxon>
        <taxon>Chordata</taxon>
        <taxon>Craniata</taxon>
        <taxon>Vertebrata</taxon>
        <taxon>Euteleostomi</taxon>
        <taxon>Actinopterygii</taxon>
        <taxon>Neopterygii</taxon>
        <taxon>Teleostei</taxon>
        <taxon>Neoteleostei</taxon>
        <taxon>Acanthomorphata</taxon>
        <taxon>Ovalentaria</taxon>
        <taxon>Atherinomorphae</taxon>
        <taxon>Cyprinodontiformes</taxon>
        <taxon>Goodeidae</taxon>
        <taxon>Goodea</taxon>
    </lineage>
</organism>
<sequence length="156" mass="16928">ESMDEAINALRAHFLRDGTLFLSDTLLEGAFNSLMKLLQYVTAVRDLAATCEFGSNLDEIRDQLAENIANHHIRERLLLEPELTLQKAITLATQIEAAREQARIIAGENSASVQAVSADATAFSCQRRNSAPPKHVPAPTLSHPPARAVSACPVSN</sequence>
<name>A0ABV0MXC8_9TELE</name>
<reference evidence="2 3" key="1">
    <citation type="submission" date="2021-06" db="EMBL/GenBank/DDBJ databases">
        <authorList>
            <person name="Palmer J.M."/>
        </authorList>
    </citation>
    <scope>NUCLEOTIDE SEQUENCE [LARGE SCALE GENOMIC DNA]</scope>
    <source>
        <strain evidence="2 3">GA_2019</strain>
        <tissue evidence="2">Muscle</tissue>
    </source>
</reference>
<gene>
    <name evidence="2" type="ORF">GOODEAATRI_026378</name>
</gene>
<evidence type="ECO:0000313" key="3">
    <source>
        <dbReference type="Proteomes" id="UP001476798"/>
    </source>
</evidence>
<feature type="non-terminal residue" evidence="2">
    <location>
        <position position="1"/>
    </location>
</feature>
<comment type="caution">
    <text evidence="2">The sequence shown here is derived from an EMBL/GenBank/DDBJ whole genome shotgun (WGS) entry which is preliminary data.</text>
</comment>
<dbReference type="Proteomes" id="UP001476798">
    <property type="component" value="Unassembled WGS sequence"/>
</dbReference>
<dbReference type="EMBL" id="JAHRIO010013250">
    <property type="protein sequence ID" value="MEQ2163063.1"/>
    <property type="molecule type" value="Genomic_DNA"/>
</dbReference>
<keyword evidence="3" id="KW-1185">Reference proteome</keyword>